<evidence type="ECO:0000259" key="1">
    <source>
        <dbReference type="Pfam" id="PF07727"/>
    </source>
</evidence>
<dbReference type="InterPro" id="IPR013103">
    <property type="entry name" value="RVT_2"/>
</dbReference>
<name>A0AAE1X9I6_9LAMI</name>
<dbReference type="EMBL" id="JACGWL010000002">
    <property type="protein sequence ID" value="KAK4407782.1"/>
    <property type="molecule type" value="Genomic_DNA"/>
</dbReference>
<dbReference type="Proteomes" id="UP001289374">
    <property type="component" value="Unassembled WGS sequence"/>
</dbReference>
<dbReference type="CDD" id="cd09272">
    <property type="entry name" value="RNase_HI_RT_Ty1"/>
    <property type="match status" value="1"/>
</dbReference>
<reference evidence="2" key="1">
    <citation type="submission" date="2020-06" db="EMBL/GenBank/DDBJ databases">
        <authorList>
            <person name="Li T."/>
            <person name="Hu X."/>
            <person name="Zhang T."/>
            <person name="Song X."/>
            <person name="Zhang H."/>
            <person name="Dai N."/>
            <person name="Sheng W."/>
            <person name="Hou X."/>
            <person name="Wei L."/>
        </authorList>
    </citation>
    <scope>NUCLEOTIDE SEQUENCE</scope>
    <source>
        <strain evidence="2">K16</strain>
        <tissue evidence="2">Leaf</tissue>
    </source>
</reference>
<dbReference type="Pfam" id="PF07727">
    <property type="entry name" value="RVT_2"/>
    <property type="match status" value="1"/>
</dbReference>
<feature type="domain" description="Reverse transcriptase Ty1/copia-type" evidence="1">
    <location>
        <begin position="180"/>
        <end position="285"/>
    </location>
</feature>
<reference evidence="2" key="2">
    <citation type="journal article" date="2024" name="Plant">
        <title>Genomic evolution and insights into agronomic trait innovations of Sesamum species.</title>
        <authorList>
            <person name="Miao H."/>
            <person name="Wang L."/>
            <person name="Qu L."/>
            <person name="Liu H."/>
            <person name="Sun Y."/>
            <person name="Le M."/>
            <person name="Wang Q."/>
            <person name="Wei S."/>
            <person name="Zheng Y."/>
            <person name="Lin W."/>
            <person name="Duan Y."/>
            <person name="Cao H."/>
            <person name="Xiong S."/>
            <person name="Wang X."/>
            <person name="Wei L."/>
            <person name="Li C."/>
            <person name="Ma Q."/>
            <person name="Ju M."/>
            <person name="Zhao R."/>
            <person name="Li G."/>
            <person name="Mu C."/>
            <person name="Tian Q."/>
            <person name="Mei H."/>
            <person name="Zhang T."/>
            <person name="Gao T."/>
            <person name="Zhang H."/>
        </authorList>
    </citation>
    <scope>NUCLEOTIDE SEQUENCE</scope>
    <source>
        <strain evidence="2">K16</strain>
    </source>
</reference>
<dbReference type="InterPro" id="IPR043502">
    <property type="entry name" value="DNA/RNA_pol_sf"/>
</dbReference>
<comment type="caution">
    <text evidence="2">The sequence shown here is derived from an EMBL/GenBank/DDBJ whole genome shotgun (WGS) entry which is preliminary data.</text>
</comment>
<protein>
    <submittedName>
        <fullName evidence="2">Retrovirus-related Pol polyprotein from transposon RE2</fullName>
    </submittedName>
</protein>
<accession>A0AAE1X9I6</accession>
<organism evidence="2 3">
    <name type="scientific">Sesamum angolense</name>
    <dbReference type="NCBI Taxonomy" id="2727404"/>
    <lineage>
        <taxon>Eukaryota</taxon>
        <taxon>Viridiplantae</taxon>
        <taxon>Streptophyta</taxon>
        <taxon>Embryophyta</taxon>
        <taxon>Tracheophyta</taxon>
        <taxon>Spermatophyta</taxon>
        <taxon>Magnoliopsida</taxon>
        <taxon>eudicotyledons</taxon>
        <taxon>Gunneridae</taxon>
        <taxon>Pentapetalae</taxon>
        <taxon>asterids</taxon>
        <taxon>lamiids</taxon>
        <taxon>Lamiales</taxon>
        <taxon>Pedaliaceae</taxon>
        <taxon>Sesamum</taxon>
    </lineage>
</organism>
<dbReference type="AlphaFoldDB" id="A0AAE1X9I6"/>
<evidence type="ECO:0000313" key="3">
    <source>
        <dbReference type="Proteomes" id="UP001289374"/>
    </source>
</evidence>
<keyword evidence="3" id="KW-1185">Reference proteome</keyword>
<dbReference type="SUPFAM" id="SSF56672">
    <property type="entry name" value="DNA/RNA polymerases"/>
    <property type="match status" value="1"/>
</dbReference>
<evidence type="ECO:0000313" key="2">
    <source>
        <dbReference type="EMBL" id="KAK4407782.1"/>
    </source>
</evidence>
<sequence>MVAVHMVMDPSPYSVHPATMFKFVEVVVVKETKVLNLPIAEIELNQSTRIGFRATQYRVLMAAPGWLAGKRAAIVSVACGGAGGAKVGGAIRFTEKGQTNGDGDTGRRGFVADNRVHHRLDPNNSPNKGKFDYRGTRYVFLGYASGCKGYKEPSSFAEAQQKQEWKQARQLEVQALEKNGTCDLVKAPTDKKPIGCRWIYKLKLKPNGSIERYKARLVAKGYNQVEGEDYTDCFAHVAKAVTMRIFLAVVVSKGWPIHHLDVNKAFLHGSLKEDIYMDPPEGYQVKPGLFVTRSWNFVTKANPLFCDNKAAVHIMANPVFHECTKHLEIDCHIVRDKFTEGFVIPIHISAKE</sequence>
<proteinExistence type="predicted"/>
<gene>
    <name evidence="2" type="ORF">Sango_0359200</name>
</gene>